<proteinExistence type="predicted"/>
<evidence type="ECO:0000313" key="2">
    <source>
        <dbReference type="Proteomes" id="UP000031599"/>
    </source>
</evidence>
<dbReference type="AlphaFoldDB" id="A0A0C2CK52"/>
<reference evidence="1 2" key="1">
    <citation type="submission" date="2014-12" db="EMBL/GenBank/DDBJ databases">
        <title>Genome assembly of Enhygromyxa salina DSM 15201.</title>
        <authorList>
            <person name="Sharma G."/>
            <person name="Subramanian S."/>
        </authorList>
    </citation>
    <scope>NUCLEOTIDE SEQUENCE [LARGE SCALE GENOMIC DNA]</scope>
    <source>
        <strain evidence="1 2">DSM 15201</strain>
    </source>
</reference>
<dbReference type="Proteomes" id="UP000031599">
    <property type="component" value="Unassembled WGS sequence"/>
</dbReference>
<sequence>MGSVTATCSAQRRDGYERRQPEQTLLYQVVADHWPSFR</sequence>
<dbReference type="EMBL" id="JMCC02000223">
    <property type="protein sequence ID" value="KIG11611.1"/>
    <property type="molecule type" value="Genomic_DNA"/>
</dbReference>
<accession>A0A0C2CK52</accession>
<comment type="caution">
    <text evidence="1">The sequence shown here is derived from an EMBL/GenBank/DDBJ whole genome shotgun (WGS) entry which is preliminary data.</text>
</comment>
<protein>
    <recommendedName>
        <fullName evidence="3">Mobile element protein</fullName>
    </recommendedName>
</protein>
<evidence type="ECO:0008006" key="3">
    <source>
        <dbReference type="Google" id="ProtNLM"/>
    </source>
</evidence>
<name>A0A0C2CK52_9BACT</name>
<gene>
    <name evidence="1" type="ORF">DB30_03118</name>
</gene>
<evidence type="ECO:0000313" key="1">
    <source>
        <dbReference type="EMBL" id="KIG11611.1"/>
    </source>
</evidence>
<organism evidence="1 2">
    <name type="scientific">Enhygromyxa salina</name>
    <dbReference type="NCBI Taxonomy" id="215803"/>
    <lineage>
        <taxon>Bacteria</taxon>
        <taxon>Pseudomonadati</taxon>
        <taxon>Myxococcota</taxon>
        <taxon>Polyangia</taxon>
        <taxon>Nannocystales</taxon>
        <taxon>Nannocystaceae</taxon>
        <taxon>Enhygromyxa</taxon>
    </lineage>
</organism>